<keyword evidence="2" id="KW-1185">Reference proteome</keyword>
<feature type="non-terminal residue" evidence="1">
    <location>
        <position position="47"/>
    </location>
</feature>
<gene>
    <name evidence="1" type="ORF">DHETER_LOCUS11627</name>
</gene>
<dbReference type="Proteomes" id="UP000789702">
    <property type="component" value="Unassembled WGS sequence"/>
</dbReference>
<evidence type="ECO:0000313" key="2">
    <source>
        <dbReference type="Proteomes" id="UP000789702"/>
    </source>
</evidence>
<name>A0ACA9PCG1_9GLOM</name>
<organism evidence="1 2">
    <name type="scientific">Dentiscutata heterogama</name>
    <dbReference type="NCBI Taxonomy" id="1316150"/>
    <lineage>
        <taxon>Eukaryota</taxon>
        <taxon>Fungi</taxon>
        <taxon>Fungi incertae sedis</taxon>
        <taxon>Mucoromycota</taxon>
        <taxon>Glomeromycotina</taxon>
        <taxon>Glomeromycetes</taxon>
        <taxon>Diversisporales</taxon>
        <taxon>Gigasporaceae</taxon>
        <taxon>Dentiscutata</taxon>
    </lineage>
</organism>
<accession>A0ACA9PCG1</accession>
<feature type="non-terminal residue" evidence="1">
    <location>
        <position position="1"/>
    </location>
</feature>
<evidence type="ECO:0000313" key="1">
    <source>
        <dbReference type="EMBL" id="CAG8698371.1"/>
    </source>
</evidence>
<comment type="caution">
    <text evidence="1">The sequence shown here is derived from an EMBL/GenBank/DDBJ whole genome shotgun (WGS) entry which is preliminary data.</text>
</comment>
<protein>
    <submittedName>
        <fullName evidence="1">13706_t:CDS:1</fullName>
    </submittedName>
</protein>
<proteinExistence type="predicted"/>
<dbReference type="EMBL" id="CAJVPU010026020">
    <property type="protein sequence ID" value="CAG8698371.1"/>
    <property type="molecule type" value="Genomic_DNA"/>
</dbReference>
<reference evidence="1" key="1">
    <citation type="submission" date="2021-06" db="EMBL/GenBank/DDBJ databases">
        <authorList>
            <person name="Kallberg Y."/>
            <person name="Tangrot J."/>
            <person name="Rosling A."/>
        </authorList>
    </citation>
    <scope>NUCLEOTIDE SEQUENCE</scope>
    <source>
        <strain evidence="1">IL203A</strain>
    </source>
</reference>
<sequence>KVADLPPAFIRQHFIQELQPNYTMSVQAAETDTTEAIAQLTDQIAQL</sequence>